<gene>
    <name evidence="1" type="ORF">C900_01656</name>
</gene>
<sequence length="79" mass="9113">MLKRDRIADELATLYLLKEHVSQEINCISDTNAGREDLTVVKEKLKDCKTAIEFMNNKIDEVLDCCDRGVIYYSKELSN</sequence>
<dbReference type="RefSeq" id="WP_009579091.1">
    <property type="nucleotide sequence ID" value="NZ_AMZN01000024.1"/>
</dbReference>
<evidence type="ECO:0000313" key="2">
    <source>
        <dbReference type="Proteomes" id="UP000011135"/>
    </source>
</evidence>
<proteinExistence type="predicted"/>
<reference evidence="1 2" key="1">
    <citation type="submission" date="2012-12" db="EMBL/GenBank/DDBJ databases">
        <title>Genome assembly of Fulvivirga imtechensis AK7.</title>
        <authorList>
            <person name="Nupur N."/>
            <person name="Khatri I."/>
            <person name="Kumar R."/>
            <person name="Subramanian S."/>
            <person name="Pinnaka A."/>
        </authorList>
    </citation>
    <scope>NUCLEOTIDE SEQUENCE [LARGE SCALE GENOMIC DNA]</scope>
    <source>
        <strain evidence="1 2">AK7</strain>
    </source>
</reference>
<evidence type="ECO:0000313" key="1">
    <source>
        <dbReference type="EMBL" id="ELR72374.1"/>
    </source>
</evidence>
<protein>
    <submittedName>
        <fullName evidence="1">Uncharacterized protein</fullName>
    </submittedName>
</protein>
<organism evidence="1 2">
    <name type="scientific">Fulvivirga imtechensis AK7</name>
    <dbReference type="NCBI Taxonomy" id="1237149"/>
    <lineage>
        <taxon>Bacteria</taxon>
        <taxon>Pseudomonadati</taxon>
        <taxon>Bacteroidota</taxon>
        <taxon>Cytophagia</taxon>
        <taxon>Cytophagales</taxon>
        <taxon>Fulvivirgaceae</taxon>
        <taxon>Fulvivirga</taxon>
    </lineage>
</organism>
<dbReference type="Proteomes" id="UP000011135">
    <property type="component" value="Unassembled WGS sequence"/>
</dbReference>
<comment type="caution">
    <text evidence="1">The sequence shown here is derived from an EMBL/GenBank/DDBJ whole genome shotgun (WGS) entry which is preliminary data.</text>
</comment>
<keyword evidence="2" id="KW-1185">Reference proteome</keyword>
<dbReference type="EMBL" id="AMZN01000024">
    <property type="protein sequence ID" value="ELR72374.1"/>
    <property type="molecule type" value="Genomic_DNA"/>
</dbReference>
<dbReference type="AlphaFoldDB" id="L8JXM1"/>
<dbReference type="STRING" id="1237149.C900_01656"/>
<accession>L8JXM1</accession>
<name>L8JXM1_9BACT</name>